<dbReference type="RefSeq" id="YP_009272889.1">
    <property type="nucleotide sequence ID" value="NC_030860.1"/>
</dbReference>
<feature type="region of interest" description="Disordered" evidence="1">
    <location>
        <begin position="1"/>
        <end position="66"/>
    </location>
</feature>
<evidence type="ECO:0000256" key="1">
    <source>
        <dbReference type="SAM" id="MobiDB-lite"/>
    </source>
</evidence>
<protein>
    <submittedName>
        <fullName evidence="2">22K</fullName>
    </submittedName>
</protein>
<feature type="compositionally biased region" description="Polar residues" evidence="1">
    <location>
        <begin position="1"/>
        <end position="23"/>
    </location>
</feature>
<sequence>MPSKPTKNLTNCKIVQMPEQTTMEAPDSDVESSQASLEEGEIPQSPPIPPQPAAPKKKSRWDIKYSNSGKKGYKSWRVHKAKILDCLIHSKGNLSFTRRYMLMHNGVLLPKNVIHYYANSYYRSQENKS</sequence>
<evidence type="ECO:0000313" key="2">
    <source>
        <dbReference type="EMBL" id="AMB43162.1"/>
    </source>
</evidence>
<reference evidence="2 3" key="1">
    <citation type="submission" date="2015-08" db="EMBL/GenBank/DDBJ databases">
        <title>Isolation and characterization of novel bat adenoviruses with diverse genome sizes, low GC contents or extremely long E3 ORFs.</title>
        <authorList>
            <person name="Tan B."/>
            <person name="Yang X.-L."/>
            <person name="Ge X.-Y."/>
            <person name="Peng C."/>
            <person name="Zhang Y.-Z."/>
            <person name="Zhang L.-B."/>
            <person name="Shi Z.-L."/>
        </authorList>
    </citation>
    <scope>NUCLEOTIDE SEQUENCE [LARGE SCALE GENOMIC DNA]</scope>
    <source>
        <strain evidence="2">WIV12</strain>
    </source>
</reference>
<keyword evidence="3" id="KW-1185">Reference proteome</keyword>
<dbReference type="GeneID" id="28715620"/>
<organism evidence="2 3">
    <name type="scientific">Bat mastadenovirus WIV12</name>
    <dbReference type="NCBI Taxonomy" id="1788434"/>
    <lineage>
        <taxon>Viruses</taxon>
        <taxon>Varidnaviria</taxon>
        <taxon>Bamfordvirae</taxon>
        <taxon>Preplasmiviricota</taxon>
        <taxon>Polisuviricotina</taxon>
        <taxon>Pharingeaviricetes</taxon>
        <taxon>Rowavirales</taxon>
        <taxon>Adenoviridae</taxon>
        <taxon>Mastadenovirus</taxon>
        <taxon>Mastadenovirus miniopteridae</taxon>
        <taxon>Bat mastadenovirus D</taxon>
    </lineage>
</organism>
<dbReference type="OrthoDB" id="19848at10239"/>
<dbReference type="Proteomes" id="UP000173328">
    <property type="component" value="Segment"/>
</dbReference>
<evidence type="ECO:0000313" key="3">
    <source>
        <dbReference type="Proteomes" id="UP000173328"/>
    </source>
</evidence>
<feature type="compositionally biased region" description="Pro residues" evidence="1">
    <location>
        <begin position="44"/>
        <end position="53"/>
    </location>
</feature>
<proteinExistence type="predicted"/>
<accession>A0A1B0UI11</accession>
<name>A0A1B0UI11_9ADEN</name>
<dbReference type="KEGG" id="vg:28715620"/>
<dbReference type="EMBL" id="KT698856">
    <property type="protein sequence ID" value="AMB43162.1"/>
    <property type="molecule type" value="Genomic_DNA"/>
</dbReference>